<dbReference type="Proteomes" id="UP001149860">
    <property type="component" value="Chromosome"/>
</dbReference>
<name>A0ACD5DC92_9LACO</name>
<dbReference type="EC" id="2.1.1.45" evidence="1"/>
<organism evidence="1 2">
    <name type="scientific">Lentilactobacillus terminaliae</name>
    <dbReference type="NCBI Taxonomy" id="3003483"/>
    <lineage>
        <taxon>Bacteria</taxon>
        <taxon>Bacillati</taxon>
        <taxon>Bacillota</taxon>
        <taxon>Bacilli</taxon>
        <taxon>Lactobacillales</taxon>
        <taxon>Lactobacillaceae</taxon>
        <taxon>Lentilactobacillus</taxon>
    </lineage>
</organism>
<sequence>MLEDAYLDLVRYVLDYGNKKTDRTNTGTLSTFGYQMRFDLSKGFPLLTTKKVPFGLIKSELLWFLKGDTNIQYLLKHKNHIWDEWAFEKYVASDDYNGPDMTDFAHRALKDAEFNDIYQDEKNKFCEQIINDDDFAKKYGDLGLIYGSQWRAWQTSTGETIDQIQNVINQIKTHPDSRRMIVSAWNPEDVPSMALPPCHTMFQFYVADGKLSCQLYQRSGDIFLGVPFNIASYALLTMLIARETGLEPGEFVHTLGDAHIYSNHIEQAKELLTRTPRQAPQLWLNPDKTNIDDFELKDIKVENYDPYPAIKAPVAV</sequence>
<gene>
    <name evidence="1" type="ORF">O0236_005495</name>
</gene>
<reference evidence="1" key="1">
    <citation type="submission" date="2024-08" db="EMBL/GenBank/DDBJ databases">
        <title>Lentilactobacillus sp. nov., isolated from tree bark.</title>
        <authorList>
            <person name="Phuengjayaem S."/>
            <person name="Tanasupawat S."/>
        </authorList>
    </citation>
    <scope>NUCLEOTIDE SEQUENCE</scope>
    <source>
        <strain evidence="1">SPB1-3</strain>
    </source>
</reference>
<keyword evidence="2" id="KW-1185">Reference proteome</keyword>
<keyword evidence="1" id="KW-0808">Transferase</keyword>
<proteinExistence type="predicted"/>
<evidence type="ECO:0000313" key="1">
    <source>
        <dbReference type="EMBL" id="XFD38890.1"/>
    </source>
</evidence>
<evidence type="ECO:0000313" key="2">
    <source>
        <dbReference type="Proteomes" id="UP001149860"/>
    </source>
</evidence>
<dbReference type="EMBL" id="CP168151">
    <property type="protein sequence ID" value="XFD38890.1"/>
    <property type="molecule type" value="Genomic_DNA"/>
</dbReference>
<keyword evidence="1" id="KW-0489">Methyltransferase</keyword>
<accession>A0ACD5DC92</accession>
<protein>
    <submittedName>
        <fullName evidence="1">Thymidylate synthase</fullName>
        <ecNumber evidence="1">2.1.1.45</ecNumber>
    </submittedName>
</protein>